<keyword evidence="9 16" id="KW-0472">Membrane</keyword>
<gene>
    <name evidence="20" type="ORF">PMACD_LOCUS3499</name>
</gene>
<evidence type="ECO:0000256" key="14">
    <source>
        <dbReference type="ARBA" id="ARBA00023303"/>
    </source>
</evidence>
<evidence type="ECO:0000256" key="2">
    <source>
        <dbReference type="ARBA" id="ARBA00022448"/>
    </source>
</evidence>
<evidence type="ECO:0000256" key="15">
    <source>
        <dbReference type="ARBA" id="ARBA00034104"/>
    </source>
</evidence>
<organism evidence="20 21">
    <name type="scientific">Pieris macdunnoughi</name>
    <dbReference type="NCBI Taxonomy" id="345717"/>
    <lineage>
        <taxon>Eukaryota</taxon>
        <taxon>Metazoa</taxon>
        <taxon>Ecdysozoa</taxon>
        <taxon>Arthropoda</taxon>
        <taxon>Hexapoda</taxon>
        <taxon>Insecta</taxon>
        <taxon>Pterygota</taxon>
        <taxon>Neoptera</taxon>
        <taxon>Endopterygota</taxon>
        <taxon>Lepidoptera</taxon>
        <taxon>Glossata</taxon>
        <taxon>Ditrysia</taxon>
        <taxon>Papilionoidea</taxon>
        <taxon>Pieridae</taxon>
        <taxon>Pierinae</taxon>
        <taxon>Pieris</taxon>
    </lineage>
</organism>
<keyword evidence="13" id="KW-1071">Ligand-gated ion channel</keyword>
<comment type="subcellular location">
    <subcellularLocation>
        <location evidence="15">Postsynaptic cell membrane</location>
        <topology evidence="15">Multi-pass membrane protein</topology>
    </subcellularLocation>
</comment>
<keyword evidence="6 16" id="KW-1133">Transmembrane helix</keyword>
<comment type="similarity">
    <text evidence="1">Belongs to the glutamate-gated ion channel (TC 1.A.10.1) family.</text>
</comment>
<accession>A0A821PCC1</accession>
<dbReference type="SUPFAM" id="SSF81324">
    <property type="entry name" value="Voltage-gated potassium channels"/>
    <property type="match status" value="1"/>
</dbReference>
<feature type="signal peptide" evidence="17">
    <location>
        <begin position="1"/>
        <end position="15"/>
    </location>
</feature>
<dbReference type="SUPFAM" id="SSF53822">
    <property type="entry name" value="Periplasmic binding protein-like I"/>
    <property type="match status" value="1"/>
</dbReference>
<dbReference type="FunFam" id="3.40.190.10:FF:000060">
    <property type="entry name" value="Glutamate receptor ionotropic, kainate 1"/>
    <property type="match status" value="1"/>
</dbReference>
<evidence type="ECO:0000313" key="21">
    <source>
        <dbReference type="Proteomes" id="UP000663880"/>
    </source>
</evidence>
<dbReference type="Pfam" id="PF10613">
    <property type="entry name" value="Lig_chan-Glu_bd"/>
    <property type="match status" value="1"/>
</dbReference>
<dbReference type="SMART" id="SM00918">
    <property type="entry name" value="Lig_chan-Glu_bd"/>
    <property type="match status" value="1"/>
</dbReference>
<proteinExistence type="inferred from homology"/>
<dbReference type="InterPro" id="IPR019594">
    <property type="entry name" value="Glu/Gly-bd"/>
</dbReference>
<keyword evidence="14" id="KW-0407">Ion channel</keyword>
<evidence type="ECO:0000256" key="16">
    <source>
        <dbReference type="SAM" id="Phobius"/>
    </source>
</evidence>
<name>A0A821PCC1_9NEOP</name>
<keyword evidence="2" id="KW-0813">Transport</keyword>
<dbReference type="InterPro" id="IPR015683">
    <property type="entry name" value="Ionotropic_Glu_rcpt"/>
</dbReference>
<evidence type="ECO:0000256" key="5">
    <source>
        <dbReference type="ARBA" id="ARBA00022729"/>
    </source>
</evidence>
<dbReference type="GO" id="GO:0015276">
    <property type="term" value="F:ligand-gated monoatomic ion channel activity"/>
    <property type="evidence" value="ECO:0007669"/>
    <property type="project" value="InterPro"/>
</dbReference>
<evidence type="ECO:0000256" key="3">
    <source>
        <dbReference type="ARBA" id="ARBA00022475"/>
    </source>
</evidence>
<evidence type="ECO:0000256" key="4">
    <source>
        <dbReference type="ARBA" id="ARBA00022692"/>
    </source>
</evidence>
<evidence type="ECO:0000259" key="19">
    <source>
        <dbReference type="SMART" id="SM00918"/>
    </source>
</evidence>
<dbReference type="PANTHER" id="PTHR18966">
    <property type="entry name" value="IONOTROPIC GLUTAMATE RECEPTOR"/>
    <property type="match status" value="1"/>
</dbReference>
<keyword evidence="21" id="KW-1185">Reference proteome</keyword>
<keyword evidence="8" id="KW-0406">Ion transport</keyword>
<dbReference type="FunFam" id="1.10.287.70:FF:000010">
    <property type="entry name" value="Putative glutamate receptor ionotropic kainate 1"/>
    <property type="match status" value="1"/>
</dbReference>
<keyword evidence="3" id="KW-1003">Cell membrane</keyword>
<dbReference type="Pfam" id="PF00060">
    <property type="entry name" value="Lig_chan"/>
    <property type="match status" value="1"/>
</dbReference>
<keyword evidence="5 17" id="KW-0732">Signal</keyword>
<dbReference type="OrthoDB" id="5984008at2759"/>
<feature type="transmembrane region" description="Helical" evidence="16">
    <location>
        <begin position="855"/>
        <end position="877"/>
    </location>
</feature>
<evidence type="ECO:0000256" key="10">
    <source>
        <dbReference type="ARBA" id="ARBA00023170"/>
    </source>
</evidence>
<evidence type="ECO:0000256" key="13">
    <source>
        <dbReference type="ARBA" id="ARBA00023286"/>
    </source>
</evidence>
<evidence type="ECO:0000256" key="9">
    <source>
        <dbReference type="ARBA" id="ARBA00023136"/>
    </source>
</evidence>
<dbReference type="Gene3D" id="1.10.287.70">
    <property type="match status" value="1"/>
</dbReference>
<evidence type="ECO:0000313" key="20">
    <source>
        <dbReference type="EMBL" id="CAF4801980.1"/>
    </source>
</evidence>
<dbReference type="InterPro" id="IPR001828">
    <property type="entry name" value="ANF_lig-bd_rcpt"/>
</dbReference>
<evidence type="ECO:0000256" key="17">
    <source>
        <dbReference type="SAM" id="SignalP"/>
    </source>
</evidence>
<comment type="caution">
    <text evidence="20">The sequence shown here is derived from an EMBL/GenBank/DDBJ whole genome shotgun (WGS) entry which is preliminary data.</text>
</comment>
<dbReference type="Pfam" id="PF01094">
    <property type="entry name" value="ANF_receptor"/>
    <property type="match status" value="1"/>
</dbReference>
<evidence type="ECO:0000259" key="18">
    <source>
        <dbReference type="SMART" id="SM00079"/>
    </source>
</evidence>
<evidence type="ECO:0000256" key="1">
    <source>
        <dbReference type="ARBA" id="ARBA00008685"/>
    </source>
</evidence>
<protein>
    <submittedName>
        <fullName evidence="20">Uncharacterized protein</fullName>
    </submittedName>
</protein>
<evidence type="ECO:0000256" key="6">
    <source>
        <dbReference type="ARBA" id="ARBA00022989"/>
    </source>
</evidence>
<dbReference type="GO" id="GO:0045211">
    <property type="term" value="C:postsynaptic membrane"/>
    <property type="evidence" value="ECO:0007669"/>
    <property type="project" value="UniProtKB-SubCell"/>
</dbReference>
<keyword evidence="10" id="KW-0675">Receptor</keyword>
<dbReference type="AlphaFoldDB" id="A0A821PCC1"/>
<dbReference type="SMART" id="SM00079">
    <property type="entry name" value="PBPe"/>
    <property type="match status" value="1"/>
</dbReference>
<feature type="chain" id="PRO_5032794402" evidence="17">
    <location>
        <begin position="16"/>
        <end position="949"/>
    </location>
</feature>
<dbReference type="EMBL" id="CAJOBZ010000006">
    <property type="protein sequence ID" value="CAF4801980.1"/>
    <property type="molecule type" value="Genomic_DNA"/>
</dbReference>
<dbReference type="Proteomes" id="UP000663880">
    <property type="component" value="Unassembled WGS sequence"/>
</dbReference>
<evidence type="ECO:0000256" key="12">
    <source>
        <dbReference type="ARBA" id="ARBA00023257"/>
    </source>
</evidence>
<dbReference type="InterPro" id="IPR028082">
    <property type="entry name" value="Peripla_BP_I"/>
</dbReference>
<evidence type="ECO:0000256" key="8">
    <source>
        <dbReference type="ARBA" id="ARBA00023065"/>
    </source>
</evidence>
<keyword evidence="7" id="KW-0770">Synapse</keyword>
<keyword evidence="4 16" id="KW-0812">Transmembrane</keyword>
<dbReference type="Gene3D" id="3.40.190.10">
    <property type="entry name" value="Periplasmic binding protein-like II"/>
    <property type="match status" value="2"/>
</dbReference>
<dbReference type="Gene3D" id="3.40.50.2300">
    <property type="match status" value="2"/>
</dbReference>
<evidence type="ECO:0000256" key="7">
    <source>
        <dbReference type="ARBA" id="ARBA00023018"/>
    </source>
</evidence>
<keyword evidence="11" id="KW-0325">Glycoprotein</keyword>
<dbReference type="InterPro" id="IPR001320">
    <property type="entry name" value="Iontro_rcpt_C"/>
</dbReference>
<keyword evidence="12" id="KW-0628">Postsynaptic cell membrane</keyword>
<sequence length="949" mass="109278">MWLWFLLYFIQQCTGQVIVIQTDEITYQIAGIFETQALTQRLAFNESMRHNHVSGSDGGSDSDQKMKDWRLDPVILQPSRTDSYSLWRNLCSNKDMRPIAVFGPQNPIFDGAIRDQCAIANIPHIQATWQPMDPNIEEIIANNDDVINDDESNDTPVFKNISINFYPAAEDISYAYAMLLKYYGWENFAVLYEDNFGLMRIQKILAEYTGQIPVTVRRLDPNGDNFKVFKELKRFKEFRIILDCHVDRILKYLHEARGVNMINHYQHYILTTMDASIIAKDLLPFQSNITWLSLTDFDKLEDAQHFLATRVGKWASEIVQLDSPPVTNIEIEALVMNDVANHVLKALQKVGDAESITIRDEEFCKKDGDPWPLGALLQAEILKAQTTGVTGNIEFDKFGRRSNYTLYVNEIHVSTRQTVGTWISSNRDSIIEDRPSTKLNNQQQTSKHFIIISRKAKPYFIDKIKCPPDNDTCVEEDADDKYEGFSVDLVKAIFDKLRHYNFNYTYSFLHDEDKSYGKYDPEQKKWTGLIGDLLDKKADLAVCDLTITEERKSVVDFSVPFMTLGISILYTKERKISPGWFSFLNPYSFDMWMHTATAYCVVSIVLFVCSRISPADWENPQPCDKDPEELENIWNFKNCVWLTMGSIMTQGCDILPKAIGSRWVCAMWWFFAVIVCQTYIAQLSASMTSALENEPINRVEDLAKQNKILYGAIRGGSTLDFFKSSKDKMFRRMYDNMMANPVVLLESNDEGERRVLHAKNKYAFFMESCTIEYKLKRNCNLKKVGGELDSKDYGIAMPANSPFRTHINRAILELKEFAIIDKIKRKWWEEKYEARQCDGNTDESDVEGDLEMENLIGAFLVLIVGLVLSLIITAAEFMNEVRNIVIREQVSHKEVFMKELKASLNFSQLQKPVLRNPSRAPSIASDTTENNMKRAANIENFIEFEKEPM</sequence>
<dbReference type="SUPFAM" id="SSF53850">
    <property type="entry name" value="Periplasmic binding protein-like II"/>
    <property type="match status" value="1"/>
</dbReference>
<evidence type="ECO:0000256" key="11">
    <source>
        <dbReference type="ARBA" id="ARBA00023180"/>
    </source>
</evidence>
<feature type="domain" description="Ionotropic glutamate receptor L-glutamate and glycine-binding" evidence="19">
    <location>
        <begin position="458"/>
        <end position="535"/>
    </location>
</feature>
<feature type="domain" description="Ionotropic glutamate receptor C-terminal" evidence="18">
    <location>
        <begin position="463"/>
        <end position="830"/>
    </location>
</feature>
<reference evidence="20" key="1">
    <citation type="submission" date="2021-02" db="EMBL/GenBank/DDBJ databases">
        <authorList>
            <person name="Steward A R."/>
        </authorList>
    </citation>
    <scope>NUCLEOTIDE SEQUENCE</scope>
</reference>